<dbReference type="AlphaFoldDB" id="A0A226WX49"/>
<feature type="region of interest" description="Disordered" evidence="1">
    <location>
        <begin position="155"/>
        <end position="178"/>
    </location>
</feature>
<protein>
    <submittedName>
        <fullName evidence="2">Uncharacterized protein</fullName>
    </submittedName>
</protein>
<reference evidence="3" key="1">
    <citation type="submission" date="2017-01" db="EMBL/GenBank/DDBJ databases">
        <title>Genome Analysis of Deinococcus marmoris KOPRI26562.</title>
        <authorList>
            <person name="Kim J.H."/>
            <person name="Oh H.-M."/>
        </authorList>
    </citation>
    <scope>NUCLEOTIDE SEQUENCE [LARGE SCALE GENOMIC DNA]</scope>
    <source>
        <strain evidence="3">PAMC 26633</strain>
    </source>
</reference>
<accession>A0A226WX49</accession>
<evidence type="ECO:0000256" key="1">
    <source>
        <dbReference type="SAM" id="MobiDB-lite"/>
    </source>
</evidence>
<organism evidence="2 3">
    <name type="scientific">Caballeronia sordidicola</name>
    <name type="common">Burkholderia sordidicola</name>
    <dbReference type="NCBI Taxonomy" id="196367"/>
    <lineage>
        <taxon>Bacteria</taxon>
        <taxon>Pseudomonadati</taxon>
        <taxon>Pseudomonadota</taxon>
        <taxon>Betaproteobacteria</taxon>
        <taxon>Burkholderiales</taxon>
        <taxon>Burkholderiaceae</taxon>
        <taxon>Caballeronia</taxon>
    </lineage>
</organism>
<sequence>MDVRYNALAVLQSEYDNNYTRECTVFGRQREMLIRLALRKEHPWLELKHSGMDVTFCIGSVPCRFFTDDPNHPQKHGFFRRNQVDQLFAPEDTEPVVWRFVIERAMTDDDEDQVYLIGYNVFEEKICEWRHQPTAGALHSVDSTTPPVVDLPDAEISVRVPDDESDIEPASETGTEST</sequence>
<evidence type="ECO:0000313" key="2">
    <source>
        <dbReference type="EMBL" id="OXC75761.1"/>
    </source>
</evidence>
<dbReference type="Proteomes" id="UP000214720">
    <property type="component" value="Unassembled WGS sequence"/>
</dbReference>
<dbReference type="EMBL" id="MTHB01000163">
    <property type="protein sequence ID" value="OXC75761.1"/>
    <property type="molecule type" value="Genomic_DNA"/>
</dbReference>
<name>A0A226WX49_CABSO</name>
<gene>
    <name evidence="2" type="ORF">BSU04_25295</name>
</gene>
<comment type="caution">
    <text evidence="2">The sequence shown here is derived from an EMBL/GenBank/DDBJ whole genome shotgun (WGS) entry which is preliminary data.</text>
</comment>
<evidence type="ECO:0000313" key="3">
    <source>
        <dbReference type="Proteomes" id="UP000214720"/>
    </source>
</evidence>
<proteinExistence type="predicted"/>